<dbReference type="AlphaFoldDB" id="W1Y227"/>
<dbReference type="SUPFAM" id="SSF58104">
    <property type="entry name" value="Methyl-accepting chemotaxis protein (MCP) signaling domain"/>
    <property type="match status" value="1"/>
</dbReference>
<organism evidence="1">
    <name type="scientific">human gut metagenome</name>
    <dbReference type="NCBI Taxonomy" id="408170"/>
    <lineage>
        <taxon>unclassified sequences</taxon>
        <taxon>metagenomes</taxon>
        <taxon>organismal metagenomes</taxon>
    </lineage>
</organism>
<accession>W1Y227</accession>
<dbReference type="Gene3D" id="1.10.287.950">
    <property type="entry name" value="Methyl-accepting chemotaxis protein"/>
    <property type="match status" value="1"/>
</dbReference>
<gene>
    <name evidence="1" type="ORF">Q604_UNBC10434G0001</name>
</gene>
<feature type="non-terminal residue" evidence="1">
    <location>
        <position position="1"/>
    </location>
</feature>
<feature type="non-terminal residue" evidence="1">
    <location>
        <position position="74"/>
    </location>
</feature>
<sequence>SFWTTIKFSTFVTVSGLLVSLFFAVLADEIKTLAESQEKSMHSINESLLKVNDNVTKIESEVKELDNVCTKASD</sequence>
<name>W1Y227_9ZZZZ</name>
<reference evidence="1" key="1">
    <citation type="submission" date="2013-12" db="EMBL/GenBank/DDBJ databases">
        <title>A Varibaculum cambriense genome reconstructed from a premature infant gut community with otherwise low bacterial novelty that shifts toward anaerobic metabolism during the third week of life.</title>
        <authorList>
            <person name="Brown C.T."/>
            <person name="Sharon I."/>
            <person name="Thomas B.C."/>
            <person name="Castelle C.J."/>
            <person name="Morowitz M.J."/>
            <person name="Banfield J.F."/>
        </authorList>
    </citation>
    <scope>NUCLEOTIDE SEQUENCE</scope>
</reference>
<comment type="caution">
    <text evidence="1">The sequence shown here is derived from an EMBL/GenBank/DDBJ whole genome shotgun (WGS) entry which is preliminary data.</text>
</comment>
<evidence type="ECO:0000313" key="1">
    <source>
        <dbReference type="EMBL" id="ETJ35169.1"/>
    </source>
</evidence>
<proteinExistence type="predicted"/>
<protein>
    <submittedName>
        <fullName evidence="1">Methyl-accepting chemotaxis sensory transducer</fullName>
    </submittedName>
</protein>
<dbReference type="EMBL" id="AZMM01010434">
    <property type="protein sequence ID" value="ETJ35169.1"/>
    <property type="molecule type" value="Genomic_DNA"/>
</dbReference>